<gene>
    <name evidence="1" type="ORF">CWO07_02050</name>
</gene>
<evidence type="ECO:0000313" key="2">
    <source>
        <dbReference type="Proteomes" id="UP000244197"/>
    </source>
</evidence>
<dbReference type="Proteomes" id="UP000244197">
    <property type="component" value="Unassembled WGS sequence"/>
</dbReference>
<proteinExistence type="predicted"/>
<protein>
    <recommendedName>
        <fullName evidence="3">PIN-like domain-containing protein</fullName>
    </recommendedName>
</protein>
<sequence length="187" mass="21108">MKVVFVDGENVGLKVVEKIDSALSDKVLVFSKSASIEQHCDKALFQHFSNYPTGSNQADFLIIANLTKYLTVYDTKALSKAELVLYTNDQDLISAFEFQCEQHHIPANIVRTREASKVISLPVSKPTPLDPVEEKLFNALSQPRSLDPELQTELRLGRQTFTRAINSLLNANRIKRSDTNKKLWVQC</sequence>
<evidence type="ECO:0008006" key="3">
    <source>
        <dbReference type="Google" id="ProtNLM"/>
    </source>
</evidence>
<comment type="caution">
    <text evidence="1">The sequence shown here is derived from an EMBL/GenBank/DDBJ whole genome shotgun (WGS) entry which is preliminary data.</text>
</comment>
<reference evidence="1 2" key="1">
    <citation type="submission" date="2017-11" db="EMBL/GenBank/DDBJ databases">
        <title>Population delineation of vibrios coincides with oyster pathogenicity.</title>
        <authorList>
            <person name="Bruto M."/>
            <person name="Labreuche Y."/>
            <person name="James A."/>
            <person name="Piel D."/>
            <person name="Chenivesse S."/>
            <person name="Petton B."/>
            <person name="Polz M.F."/>
            <person name="Le Roux F."/>
        </authorList>
    </citation>
    <scope>NUCLEOTIDE SEQUENCE [LARGE SCALE GENOMIC DNA]</scope>
    <source>
        <strain evidence="1 2">FF_144</strain>
    </source>
</reference>
<organism evidence="1 2">
    <name type="scientific">Vibrio splendidus</name>
    <dbReference type="NCBI Taxonomy" id="29497"/>
    <lineage>
        <taxon>Bacteria</taxon>
        <taxon>Pseudomonadati</taxon>
        <taxon>Pseudomonadota</taxon>
        <taxon>Gammaproteobacteria</taxon>
        <taxon>Vibrionales</taxon>
        <taxon>Vibrionaceae</taxon>
        <taxon>Vibrio</taxon>
    </lineage>
</organism>
<accession>A0A2T5F0V6</accession>
<evidence type="ECO:0000313" key="1">
    <source>
        <dbReference type="EMBL" id="PTP39371.1"/>
    </source>
</evidence>
<dbReference type="AlphaFoldDB" id="A0A2T5F0V6"/>
<dbReference type="RefSeq" id="WP_108187167.1">
    <property type="nucleotide sequence ID" value="NZ_PIFK01000003.1"/>
</dbReference>
<dbReference type="EMBL" id="PIFK01000003">
    <property type="protein sequence ID" value="PTP39371.1"/>
    <property type="molecule type" value="Genomic_DNA"/>
</dbReference>
<name>A0A2T5F0V6_VIBSP</name>